<evidence type="ECO:0000313" key="9">
    <source>
        <dbReference type="EMBL" id="AKU95036.1"/>
    </source>
</evidence>
<feature type="transmembrane region" description="Helical" evidence="7">
    <location>
        <begin position="34"/>
        <end position="55"/>
    </location>
</feature>
<organism evidence="9 10">
    <name type="scientific">Labilithrix luteola</name>
    <dbReference type="NCBI Taxonomy" id="1391654"/>
    <lineage>
        <taxon>Bacteria</taxon>
        <taxon>Pseudomonadati</taxon>
        <taxon>Myxococcota</taxon>
        <taxon>Polyangia</taxon>
        <taxon>Polyangiales</taxon>
        <taxon>Labilitrichaceae</taxon>
        <taxon>Labilithrix</taxon>
    </lineage>
</organism>
<keyword evidence="4 7" id="KW-0812">Transmembrane</keyword>
<feature type="transmembrane region" description="Helical" evidence="7">
    <location>
        <begin position="212"/>
        <end position="231"/>
    </location>
</feature>
<feature type="transmembrane region" description="Helical" evidence="7">
    <location>
        <begin position="276"/>
        <end position="294"/>
    </location>
</feature>
<dbReference type="GO" id="GO:0005886">
    <property type="term" value="C:plasma membrane"/>
    <property type="evidence" value="ECO:0007669"/>
    <property type="project" value="UniProtKB-SubCell"/>
</dbReference>
<accession>A0A0K1PNQ6</accession>
<dbReference type="GO" id="GO:0022857">
    <property type="term" value="F:transmembrane transporter activity"/>
    <property type="evidence" value="ECO:0007669"/>
    <property type="project" value="InterPro"/>
</dbReference>
<feature type="transmembrane region" description="Helical" evidence="7">
    <location>
        <begin position="243"/>
        <end position="264"/>
    </location>
</feature>
<dbReference type="PANTHER" id="PTHR23513">
    <property type="entry name" value="INTEGRAL MEMBRANE EFFLUX PROTEIN-RELATED"/>
    <property type="match status" value="1"/>
</dbReference>
<evidence type="ECO:0000256" key="7">
    <source>
        <dbReference type="SAM" id="Phobius"/>
    </source>
</evidence>
<feature type="transmembrane region" description="Helical" evidence="7">
    <location>
        <begin position="334"/>
        <end position="354"/>
    </location>
</feature>
<dbReference type="EMBL" id="CP012333">
    <property type="protein sequence ID" value="AKU95036.1"/>
    <property type="molecule type" value="Genomic_DNA"/>
</dbReference>
<keyword evidence="5 7" id="KW-1133">Transmembrane helix</keyword>
<evidence type="ECO:0000313" key="10">
    <source>
        <dbReference type="Proteomes" id="UP000064967"/>
    </source>
</evidence>
<feature type="transmembrane region" description="Helical" evidence="7">
    <location>
        <begin position="95"/>
        <end position="117"/>
    </location>
</feature>
<gene>
    <name evidence="9" type="ORF">AKJ09_01700</name>
</gene>
<evidence type="ECO:0000259" key="8">
    <source>
        <dbReference type="PROSITE" id="PS50850"/>
    </source>
</evidence>
<evidence type="ECO:0000256" key="2">
    <source>
        <dbReference type="ARBA" id="ARBA00022448"/>
    </source>
</evidence>
<sequence>MFRALWLAMLFSYLGTWMQDVGEAWVMTSTTASPLMVALLETAVGIPLFVFALPAGAMGDAMDRRKLLIGAQAWMFAVATSLGIVTLLGGATPTILLMFAFALGIGAAATAPVWQAIVPELVDPVELPAAIALSGIAFNVARALGPAVAGGVISATSPGVVFLLNAACVLFVIVTLVRWQRRAVASSTPPEQVASGIRAGVRHVLHAPGSKIVLVRAALFFVPASALWALLPTIGRVSLGLGSLSFGAFVAALGFGAILTVTLLPRVRERLSLEALVKLGTLAFAAATLVLAFVRVLPIAFLAMVVAGGGWIAIVSSLNVAIQHSSPDWVRARALAVFAIVFQGGVGAGAALWGGVAERWGLSAALGAGAGVMVCGILFGARFRIEARRSEDVAASLHWPKPVLVSEARPSDGPVLVSIEYAIDLANADAFLAAVHELGRVRRRDGAVEWAVYQDAAAPARFVEEFLVESWSEHVRQHARVTIGDRALEARVASFHVGTEPAQARHLLRARPA</sequence>
<keyword evidence="3" id="KW-1003">Cell membrane</keyword>
<feature type="transmembrane region" description="Helical" evidence="7">
    <location>
        <begin position="300"/>
        <end position="322"/>
    </location>
</feature>
<dbReference type="KEGG" id="llu:AKJ09_01700"/>
<protein>
    <submittedName>
        <fullName evidence="9">MFS permease</fullName>
    </submittedName>
</protein>
<keyword evidence="10" id="KW-1185">Reference proteome</keyword>
<evidence type="ECO:0000256" key="5">
    <source>
        <dbReference type="ARBA" id="ARBA00022989"/>
    </source>
</evidence>
<feature type="transmembrane region" description="Helical" evidence="7">
    <location>
        <begin position="360"/>
        <end position="381"/>
    </location>
</feature>
<feature type="transmembrane region" description="Helical" evidence="7">
    <location>
        <begin position="67"/>
        <end position="89"/>
    </location>
</feature>
<dbReference type="STRING" id="1391654.AKJ09_01700"/>
<proteinExistence type="predicted"/>
<dbReference type="AlphaFoldDB" id="A0A0K1PNQ6"/>
<dbReference type="CDD" id="cd06173">
    <property type="entry name" value="MFS_MefA_like"/>
    <property type="match status" value="1"/>
</dbReference>
<feature type="domain" description="Major facilitator superfamily (MFS) profile" evidence="8">
    <location>
        <begin position="1"/>
        <end position="388"/>
    </location>
</feature>
<reference evidence="9 10" key="1">
    <citation type="submission" date="2015-08" db="EMBL/GenBank/DDBJ databases">
        <authorList>
            <person name="Babu N.S."/>
            <person name="Beckwith C.J."/>
            <person name="Beseler K.G."/>
            <person name="Brison A."/>
            <person name="Carone J.V."/>
            <person name="Caskin T.P."/>
            <person name="Diamond M."/>
            <person name="Durham M.E."/>
            <person name="Foxe J.M."/>
            <person name="Go M."/>
            <person name="Henderson B.A."/>
            <person name="Jones I.B."/>
            <person name="McGettigan J.A."/>
            <person name="Micheletti S.J."/>
            <person name="Nasrallah M.E."/>
            <person name="Ortiz D."/>
            <person name="Piller C.R."/>
            <person name="Privatt S.R."/>
            <person name="Schneider S.L."/>
            <person name="Sharp S."/>
            <person name="Smith T.C."/>
            <person name="Stanton J.D."/>
            <person name="Ullery H.E."/>
            <person name="Wilson R.J."/>
            <person name="Serrano M.G."/>
            <person name="Buck G."/>
            <person name="Lee V."/>
            <person name="Wang Y."/>
            <person name="Carvalho R."/>
            <person name="Voegtly L."/>
            <person name="Shi R."/>
            <person name="Duckworth R."/>
            <person name="Johnson A."/>
            <person name="Loviza R."/>
            <person name="Walstead R."/>
            <person name="Shah Z."/>
            <person name="Kiflezghi M."/>
            <person name="Wade K."/>
            <person name="Ball S.L."/>
            <person name="Bradley K.W."/>
            <person name="Asai D.J."/>
            <person name="Bowman C.A."/>
            <person name="Russell D.A."/>
            <person name="Pope W.H."/>
            <person name="Jacobs-Sera D."/>
            <person name="Hendrix R.W."/>
            <person name="Hatfull G.F."/>
        </authorList>
    </citation>
    <scope>NUCLEOTIDE SEQUENCE [LARGE SCALE GENOMIC DNA]</scope>
    <source>
        <strain evidence="9 10">DSM 27648</strain>
    </source>
</reference>
<name>A0A0K1PNQ6_9BACT</name>
<keyword evidence="2" id="KW-0813">Transport</keyword>
<dbReference type="InterPro" id="IPR020846">
    <property type="entry name" value="MFS_dom"/>
</dbReference>
<keyword evidence="6 7" id="KW-0472">Membrane</keyword>
<evidence type="ECO:0000256" key="1">
    <source>
        <dbReference type="ARBA" id="ARBA00004651"/>
    </source>
</evidence>
<evidence type="ECO:0000256" key="3">
    <source>
        <dbReference type="ARBA" id="ARBA00022475"/>
    </source>
</evidence>
<dbReference type="InterPro" id="IPR010290">
    <property type="entry name" value="TM_effector"/>
</dbReference>
<comment type="subcellular location">
    <subcellularLocation>
        <location evidence="1">Cell membrane</location>
        <topology evidence="1">Multi-pass membrane protein</topology>
    </subcellularLocation>
</comment>
<dbReference type="InterPro" id="IPR036259">
    <property type="entry name" value="MFS_trans_sf"/>
</dbReference>
<evidence type="ECO:0000256" key="6">
    <source>
        <dbReference type="ARBA" id="ARBA00023136"/>
    </source>
</evidence>
<feature type="transmembrane region" description="Helical" evidence="7">
    <location>
        <begin position="159"/>
        <end position="177"/>
    </location>
</feature>
<dbReference type="SUPFAM" id="SSF103473">
    <property type="entry name" value="MFS general substrate transporter"/>
    <property type="match status" value="1"/>
</dbReference>
<dbReference type="Pfam" id="PF05977">
    <property type="entry name" value="MFS_3"/>
    <property type="match status" value="1"/>
</dbReference>
<dbReference type="PANTHER" id="PTHR23513:SF11">
    <property type="entry name" value="STAPHYLOFERRIN A TRANSPORTER"/>
    <property type="match status" value="1"/>
</dbReference>
<dbReference type="Proteomes" id="UP000064967">
    <property type="component" value="Chromosome"/>
</dbReference>
<dbReference type="PROSITE" id="PS50850">
    <property type="entry name" value="MFS"/>
    <property type="match status" value="1"/>
</dbReference>
<dbReference type="Gene3D" id="1.20.1250.20">
    <property type="entry name" value="MFS general substrate transporter like domains"/>
    <property type="match status" value="1"/>
</dbReference>
<evidence type="ECO:0000256" key="4">
    <source>
        <dbReference type="ARBA" id="ARBA00022692"/>
    </source>
</evidence>